<protein>
    <submittedName>
        <fullName evidence="2">Uncharacterized protein</fullName>
    </submittedName>
</protein>
<feature type="compositionally biased region" description="Basic and acidic residues" evidence="1">
    <location>
        <begin position="8"/>
        <end position="18"/>
    </location>
</feature>
<gene>
    <name evidence="2" type="ordered locus">BP1026B_I0398</name>
</gene>
<organism evidence="2 3">
    <name type="scientific">Burkholderia pseudomallei (strain 1026b)</name>
    <dbReference type="NCBI Taxonomy" id="884204"/>
    <lineage>
        <taxon>Bacteria</taxon>
        <taxon>Pseudomonadati</taxon>
        <taxon>Pseudomonadota</taxon>
        <taxon>Betaproteobacteria</taxon>
        <taxon>Burkholderiales</taxon>
        <taxon>Burkholderiaceae</taxon>
        <taxon>Burkholderia</taxon>
        <taxon>pseudomallei group</taxon>
    </lineage>
</organism>
<proteinExistence type="predicted"/>
<reference evidence="2 3" key="1">
    <citation type="journal article" date="2012" name="PLoS ONE">
        <title>Evolution of Burkholderia pseudomallei in recurrent melioidosis.</title>
        <authorList>
            <person name="Hayden H.S."/>
            <person name="Lim R."/>
            <person name="Brittnacher M.J."/>
            <person name="Sims E.H."/>
            <person name="Ramage E.R."/>
            <person name="Fong C."/>
            <person name="Wu Z."/>
            <person name="Crist E."/>
            <person name="Chang J."/>
            <person name="Zhou Y."/>
            <person name="Radey M."/>
            <person name="Rohmer L."/>
            <person name="Haugen E."/>
            <person name="Gillett W."/>
            <person name="Wuthiekanun V."/>
            <person name="Peacock S.J."/>
            <person name="Kaul R."/>
            <person name="Miller S.I."/>
            <person name="Manoil C."/>
            <person name="Jacobs M.A."/>
        </authorList>
    </citation>
    <scope>NUCLEOTIDE SEQUENCE [LARGE SCALE GENOMIC DNA]</scope>
    <source>
        <strain evidence="2 3">1026b</strain>
    </source>
</reference>
<name>A0A0H3HJD1_BURP2</name>
<dbReference type="EMBL" id="CP002833">
    <property type="protein sequence ID" value="AFI65063.1"/>
    <property type="molecule type" value="Genomic_DNA"/>
</dbReference>
<accession>A0A0H3HJD1</accession>
<sequence>MANGHPWRHAEQGNRKQTADGPAQAGIRQG</sequence>
<dbReference type="KEGG" id="bpz:BP1026B_I0398"/>
<feature type="region of interest" description="Disordered" evidence="1">
    <location>
        <begin position="1"/>
        <end position="30"/>
    </location>
</feature>
<evidence type="ECO:0000313" key="3">
    <source>
        <dbReference type="Proteomes" id="UP000010087"/>
    </source>
</evidence>
<evidence type="ECO:0000256" key="1">
    <source>
        <dbReference type="SAM" id="MobiDB-lite"/>
    </source>
</evidence>
<evidence type="ECO:0000313" key="2">
    <source>
        <dbReference type="EMBL" id="AFI65063.1"/>
    </source>
</evidence>
<dbReference type="AlphaFoldDB" id="A0A0H3HJD1"/>
<dbReference type="Proteomes" id="UP000010087">
    <property type="component" value="Chromosome 1"/>
</dbReference>